<protein>
    <submittedName>
        <fullName evidence="3">Uncharacterized protein</fullName>
    </submittedName>
</protein>
<sequence length="199" mass="22064">MESSPTTALSAPLAAPSSGGFFGWVSENKQGITLAGCVLVLLGLAAWYIWQLKRDQEEKIKHIKRKMTKTAHEYAEKRLAKEIAAKSADSAAGTPTTFQQQQQLMVQQQQQQFLLQQQQQQQQQYAYLQAQAQARAQAQAQPEAVDPAALANTMAYLAANPEALAAAMKQQQQQSPEDDGEDYGDEEEEEDEDEEEGFE</sequence>
<keyword evidence="2" id="KW-0812">Transmembrane</keyword>
<name>A0A3T1CWX5_9VIRU</name>
<feature type="transmembrane region" description="Helical" evidence="2">
    <location>
        <begin position="31"/>
        <end position="50"/>
    </location>
</feature>
<evidence type="ECO:0000313" key="4">
    <source>
        <dbReference type="Proteomes" id="UP001161669"/>
    </source>
</evidence>
<feature type="region of interest" description="Disordered" evidence="1">
    <location>
        <begin position="165"/>
        <end position="199"/>
    </location>
</feature>
<dbReference type="KEGG" id="vg:80540685"/>
<proteinExistence type="predicted"/>
<feature type="compositionally biased region" description="Acidic residues" evidence="1">
    <location>
        <begin position="176"/>
        <end position="199"/>
    </location>
</feature>
<accession>A0A3T1CWX5</accession>
<dbReference type="EMBL" id="AP018495">
    <property type="protein sequence ID" value="BBI30333.1"/>
    <property type="molecule type" value="Genomic_DNA"/>
</dbReference>
<feature type="compositionally biased region" description="Low complexity" evidence="1">
    <location>
        <begin position="165"/>
        <end position="174"/>
    </location>
</feature>
<evidence type="ECO:0000256" key="2">
    <source>
        <dbReference type="SAM" id="Phobius"/>
    </source>
</evidence>
<keyword evidence="4" id="KW-1185">Reference proteome</keyword>
<reference evidence="4" key="1">
    <citation type="journal article" date="2019" name="J. Virol.">
        <title>Medusavirus, a novel large DNA virus discovered from hot spring water.</title>
        <authorList>
            <person name="Yoshikawa G."/>
            <person name="Blanc-Mathieu R."/>
            <person name="Song C."/>
            <person name="Kayama Y."/>
            <person name="Mochizuki T."/>
            <person name="Murata K."/>
            <person name="Ogata H."/>
            <person name="Takemura M."/>
        </authorList>
    </citation>
    <scope>NUCLEOTIDE SEQUENCE [LARGE SCALE GENOMIC DNA]</scope>
</reference>
<keyword evidence="2" id="KW-1133">Transmembrane helix</keyword>
<evidence type="ECO:0000313" key="3">
    <source>
        <dbReference type="EMBL" id="BBI30333.1"/>
    </source>
</evidence>
<evidence type="ECO:0000256" key="1">
    <source>
        <dbReference type="SAM" id="MobiDB-lite"/>
    </source>
</evidence>
<keyword evidence="2" id="KW-0472">Membrane</keyword>
<organism evidence="3 4">
    <name type="scientific">Acanthamoeba castellanii medusavirus J1</name>
    <dbReference type="NCBI Taxonomy" id="3114988"/>
    <lineage>
        <taxon>Viruses</taxon>
        <taxon>Varidnaviria</taxon>
        <taxon>Bamfordvirae</taxon>
        <taxon>Nucleocytoviricota</taxon>
        <taxon>Megaviricetes</taxon>
        <taxon>Mamonoviridae</taxon>
        <taxon>Medusavirus</taxon>
        <taxon>Medusavirus medusae</taxon>
    </lineage>
</organism>
<dbReference type="Proteomes" id="UP001161669">
    <property type="component" value="Segment"/>
</dbReference>